<feature type="region of interest" description="Disordered" evidence="1">
    <location>
        <begin position="74"/>
        <end position="236"/>
    </location>
</feature>
<gene>
    <name evidence="2" type="ORF">B296_00039810</name>
</gene>
<evidence type="ECO:0000256" key="1">
    <source>
        <dbReference type="SAM" id="MobiDB-lite"/>
    </source>
</evidence>
<reference evidence="2 3" key="1">
    <citation type="journal article" date="2014" name="Agronomy (Basel)">
        <title>A Draft Genome Sequence for Ensete ventricosum, the Drought-Tolerant Tree Against Hunger.</title>
        <authorList>
            <person name="Harrison J."/>
            <person name="Moore K.A."/>
            <person name="Paszkiewicz K."/>
            <person name="Jones T."/>
            <person name="Grant M."/>
            <person name="Ambacheew D."/>
            <person name="Muzemil S."/>
            <person name="Studholme D.J."/>
        </authorList>
    </citation>
    <scope>NUCLEOTIDE SEQUENCE [LARGE SCALE GENOMIC DNA]</scope>
</reference>
<protein>
    <submittedName>
        <fullName evidence="2">Uncharacterized protein</fullName>
    </submittedName>
</protein>
<dbReference type="Proteomes" id="UP000287651">
    <property type="component" value="Unassembled WGS sequence"/>
</dbReference>
<dbReference type="AlphaFoldDB" id="A0A426ZCN5"/>
<accession>A0A426ZCN5</accession>
<dbReference type="PANTHER" id="PTHR35103">
    <property type="entry name" value="OS06G0115700 PROTEIN"/>
    <property type="match status" value="1"/>
</dbReference>
<dbReference type="EMBL" id="AMZH03007271">
    <property type="protein sequence ID" value="RRT61734.1"/>
    <property type="molecule type" value="Genomic_DNA"/>
</dbReference>
<proteinExistence type="predicted"/>
<organism evidence="2 3">
    <name type="scientific">Ensete ventricosum</name>
    <name type="common">Abyssinian banana</name>
    <name type="synonym">Musa ensete</name>
    <dbReference type="NCBI Taxonomy" id="4639"/>
    <lineage>
        <taxon>Eukaryota</taxon>
        <taxon>Viridiplantae</taxon>
        <taxon>Streptophyta</taxon>
        <taxon>Embryophyta</taxon>
        <taxon>Tracheophyta</taxon>
        <taxon>Spermatophyta</taxon>
        <taxon>Magnoliopsida</taxon>
        <taxon>Liliopsida</taxon>
        <taxon>Zingiberales</taxon>
        <taxon>Musaceae</taxon>
        <taxon>Ensete</taxon>
    </lineage>
</organism>
<evidence type="ECO:0000313" key="2">
    <source>
        <dbReference type="EMBL" id="RRT61734.1"/>
    </source>
</evidence>
<comment type="caution">
    <text evidence="2">The sequence shown here is derived from an EMBL/GenBank/DDBJ whole genome shotgun (WGS) entry which is preliminary data.</text>
</comment>
<evidence type="ECO:0000313" key="3">
    <source>
        <dbReference type="Proteomes" id="UP000287651"/>
    </source>
</evidence>
<sequence length="236" mass="26405">MVVALGPGRFYGSSLPRPRFYADVKFNDERVDPLVPVMDPFLSWAKEAHWSMGGVNFNRHRLQGRIEGSIKKLREQQEKTQRTTPVPSVRPKPMISKPRVSGRKPLHLAPPDSVSSGGDDDEEVVASGQGKSEFRVSSSPCRSGDSKRKRVRRLGEEFDRIAAEQLKGHPREDAGGVASRTRRRRSVAEEVEVDEREATCAAPNRKLSNQVEGKKRKEVDGGVPRRTSPRKKQQSS</sequence>
<name>A0A426ZCN5_ENSVE</name>
<feature type="compositionally biased region" description="Basic and acidic residues" evidence="1">
    <location>
        <begin position="153"/>
        <end position="174"/>
    </location>
</feature>
<dbReference type="PANTHER" id="PTHR35103:SF1">
    <property type="entry name" value="OS06G0115700 PROTEIN"/>
    <property type="match status" value="1"/>
</dbReference>
<feature type="compositionally biased region" description="Basic residues" evidence="1">
    <location>
        <begin position="227"/>
        <end position="236"/>
    </location>
</feature>